<dbReference type="EMBL" id="MN583270">
    <property type="protein sequence ID" value="QHU24586.1"/>
    <property type="molecule type" value="Genomic_DNA"/>
</dbReference>
<protein>
    <submittedName>
        <fullName evidence="2">Uncharacterized protein</fullName>
    </submittedName>
</protein>
<feature type="transmembrane region" description="Helical" evidence="1">
    <location>
        <begin position="17"/>
        <end position="38"/>
    </location>
</feature>
<keyword evidence="2" id="KW-0614">Plasmid</keyword>
<keyword evidence="1" id="KW-0812">Transmembrane</keyword>
<proteinExistence type="predicted"/>
<keyword evidence="1" id="KW-0472">Membrane</keyword>
<dbReference type="RefSeq" id="WP_023093838.1">
    <property type="nucleotide sequence ID" value="NZ_JACWHG010000004.1"/>
</dbReference>
<name>A0A6C0L5I1_PSEAI</name>
<keyword evidence="1" id="KW-1133">Transmembrane helix</keyword>
<dbReference type="AlphaFoldDB" id="A0A6C0L5I1"/>
<accession>A0A6C0L5I1</accession>
<organism evidence="2">
    <name type="scientific">Pseudomonas aeruginosa</name>
    <dbReference type="NCBI Taxonomy" id="287"/>
    <lineage>
        <taxon>Bacteria</taxon>
        <taxon>Pseudomonadati</taxon>
        <taxon>Pseudomonadota</taxon>
        <taxon>Gammaproteobacteria</taxon>
        <taxon>Pseudomonadales</taxon>
        <taxon>Pseudomonadaceae</taxon>
        <taxon>Pseudomonas</taxon>
    </lineage>
</organism>
<reference evidence="2" key="1">
    <citation type="submission" date="2019-10" db="EMBL/GenBank/DDBJ databases">
        <title>Extensively Drug-Resistant Pseudomonas aeruginosa ST664 clone carrying KPC-2-encoding megaplasmid in a burn clinic.</title>
        <authorList>
            <person name="Li Z."/>
            <person name="Cai Z."/>
            <person name="Cai Z."/>
            <person name="Zhang Y."/>
            <person name="Fu T."/>
            <person name="Jin Y."/>
            <person name="Cheng Z."/>
            <person name="Jin S."/>
            <person name="Wu W."/>
            <person name="Yang L."/>
            <person name="Bai F."/>
        </authorList>
    </citation>
    <scope>NUCLEOTIDE SEQUENCE</scope>
    <source>
        <strain evidence="2">NK546</strain>
        <plasmid evidence="2">pNK546b</plasmid>
    </source>
</reference>
<sequence length="40" mass="4357">MSDLLTFFSKALDTDPLTLALCCILVMSIGLVAVAWRLSK</sequence>
<evidence type="ECO:0000256" key="1">
    <source>
        <dbReference type="SAM" id="Phobius"/>
    </source>
</evidence>
<geneLocation type="plasmid" evidence="2">
    <name>pNK546b</name>
</geneLocation>
<evidence type="ECO:0000313" key="2">
    <source>
        <dbReference type="EMBL" id="QHU24586.1"/>
    </source>
</evidence>